<evidence type="ECO:0000313" key="7">
    <source>
        <dbReference type="Proteomes" id="UP000265703"/>
    </source>
</evidence>
<dbReference type="InterPro" id="IPR005122">
    <property type="entry name" value="Uracil-DNA_glycosylase-like"/>
</dbReference>
<keyword evidence="7" id="KW-1185">Reference proteome</keyword>
<protein>
    <submittedName>
        <fullName evidence="6">Uracil-DNA glycosylase-like protein</fullName>
    </submittedName>
</protein>
<evidence type="ECO:0000313" key="6">
    <source>
        <dbReference type="EMBL" id="RIA97181.1"/>
    </source>
</evidence>
<organism evidence="6 7">
    <name type="scientific">Glomus cerebriforme</name>
    <dbReference type="NCBI Taxonomy" id="658196"/>
    <lineage>
        <taxon>Eukaryota</taxon>
        <taxon>Fungi</taxon>
        <taxon>Fungi incertae sedis</taxon>
        <taxon>Mucoromycota</taxon>
        <taxon>Glomeromycotina</taxon>
        <taxon>Glomeromycetes</taxon>
        <taxon>Glomerales</taxon>
        <taxon>Glomeraceae</taxon>
        <taxon>Glomus</taxon>
    </lineage>
</organism>
<feature type="compositionally biased region" description="Basic and acidic residues" evidence="4">
    <location>
        <begin position="47"/>
        <end position="57"/>
    </location>
</feature>
<dbReference type="Pfam" id="PF03167">
    <property type="entry name" value="UDG"/>
    <property type="match status" value="1"/>
</dbReference>
<accession>A0A397TQ64</accession>
<evidence type="ECO:0000256" key="1">
    <source>
        <dbReference type="ARBA" id="ARBA00022763"/>
    </source>
</evidence>
<evidence type="ECO:0000256" key="2">
    <source>
        <dbReference type="ARBA" id="ARBA00022801"/>
    </source>
</evidence>
<gene>
    <name evidence="6" type="ORF">C1645_814420</name>
</gene>
<dbReference type="InterPro" id="IPR036895">
    <property type="entry name" value="Uracil-DNA_glycosylase-like_sf"/>
</dbReference>
<proteinExistence type="predicted"/>
<feature type="domain" description="Uracil-DNA glycosylase-like" evidence="5">
    <location>
        <begin position="65"/>
        <end position="245"/>
    </location>
</feature>
<reference evidence="6 7" key="1">
    <citation type="submission" date="2018-06" db="EMBL/GenBank/DDBJ databases">
        <title>Comparative genomics reveals the genomic features of Rhizophagus irregularis, R. cerebriforme, R. diaphanum and Gigaspora rosea, and their symbiotic lifestyle signature.</title>
        <authorList>
            <person name="Morin E."/>
            <person name="San Clemente H."/>
            <person name="Chen E.C.H."/>
            <person name="De La Providencia I."/>
            <person name="Hainaut M."/>
            <person name="Kuo A."/>
            <person name="Kohler A."/>
            <person name="Murat C."/>
            <person name="Tang N."/>
            <person name="Roy S."/>
            <person name="Loubradou J."/>
            <person name="Henrissat B."/>
            <person name="Grigoriev I.V."/>
            <person name="Corradi N."/>
            <person name="Roux C."/>
            <person name="Martin F.M."/>
        </authorList>
    </citation>
    <scope>NUCLEOTIDE SEQUENCE [LARGE SCALE GENOMIC DNA]</scope>
    <source>
        <strain evidence="6 7">DAOM 227022</strain>
    </source>
</reference>
<keyword evidence="3" id="KW-0234">DNA repair</keyword>
<feature type="region of interest" description="Disordered" evidence="4">
    <location>
        <begin position="300"/>
        <end position="327"/>
    </location>
</feature>
<name>A0A397TQ64_9GLOM</name>
<dbReference type="STRING" id="658196.A0A397TQ64"/>
<feature type="compositionally biased region" description="Polar residues" evidence="4">
    <location>
        <begin position="12"/>
        <end position="43"/>
    </location>
</feature>
<comment type="caution">
    <text evidence="6">The sequence shown here is derived from an EMBL/GenBank/DDBJ whole genome shotgun (WGS) entry which is preliminary data.</text>
</comment>
<keyword evidence="1" id="KW-0227">DNA damage</keyword>
<dbReference type="Proteomes" id="UP000265703">
    <property type="component" value="Unassembled WGS sequence"/>
</dbReference>
<evidence type="ECO:0000259" key="5">
    <source>
        <dbReference type="Pfam" id="PF03167"/>
    </source>
</evidence>
<dbReference type="PANTHER" id="PTHR12159">
    <property type="entry name" value="G/T AND G/U MISMATCH-SPECIFIC DNA GLYCOSYLASE"/>
    <property type="match status" value="1"/>
</dbReference>
<dbReference type="AlphaFoldDB" id="A0A397TQ64"/>
<dbReference type="OrthoDB" id="565731at2759"/>
<evidence type="ECO:0000256" key="3">
    <source>
        <dbReference type="ARBA" id="ARBA00023204"/>
    </source>
</evidence>
<evidence type="ECO:0000256" key="4">
    <source>
        <dbReference type="SAM" id="MobiDB-lite"/>
    </source>
</evidence>
<sequence>MFVKRPMKTYKRSSNNTSKSQLTQHPVSKNARKSQLSQHLVSKNTRKQMEENTRDQEGPSELPVPDVIDYNLNVLFVGLFSGKKSIKERHHYSSSNNDFYYALYESGMTNGDHLTYLDDQRLARDYKIGIVTLASRPEHRSKTKLSIEEIKKEFPTLLEKVEKYRPKVLCFNGRAVLQAFAIFQNTRINSSTKKNIVTEDWGEQPNFSIWWSDHTGYTKIFCVISTSGRVVQYKRQTKIKYFKKLKELIDNDNKKEMVKNIKSEEQHIQLKKIKEEIIDLIDAYIKRGFNNEQEDCEYDDLRDFSPNKKRKRGQKYSPPESFMAKRW</sequence>
<dbReference type="EMBL" id="QKYT01000033">
    <property type="protein sequence ID" value="RIA97181.1"/>
    <property type="molecule type" value="Genomic_DNA"/>
</dbReference>
<feature type="region of interest" description="Disordered" evidence="4">
    <location>
        <begin position="1"/>
        <end position="63"/>
    </location>
</feature>
<dbReference type="Gene3D" id="3.40.470.10">
    <property type="entry name" value="Uracil-DNA glycosylase-like domain"/>
    <property type="match status" value="1"/>
</dbReference>
<dbReference type="GO" id="GO:0006285">
    <property type="term" value="P:base-excision repair, AP site formation"/>
    <property type="evidence" value="ECO:0007669"/>
    <property type="project" value="InterPro"/>
</dbReference>
<dbReference type="CDD" id="cd10028">
    <property type="entry name" value="UDG-F2_TDG_MUG"/>
    <property type="match status" value="1"/>
</dbReference>
<dbReference type="GO" id="GO:0004844">
    <property type="term" value="F:uracil DNA N-glycosylase activity"/>
    <property type="evidence" value="ECO:0007669"/>
    <property type="project" value="TreeGrafter"/>
</dbReference>
<dbReference type="SUPFAM" id="SSF52141">
    <property type="entry name" value="Uracil-DNA glycosylase-like"/>
    <property type="match status" value="1"/>
</dbReference>
<dbReference type="GO" id="GO:0008263">
    <property type="term" value="F:pyrimidine-specific mismatch base pair DNA N-glycosylase activity"/>
    <property type="evidence" value="ECO:0007669"/>
    <property type="project" value="TreeGrafter"/>
</dbReference>
<keyword evidence="2" id="KW-0378">Hydrolase</keyword>
<feature type="compositionally biased region" description="Basic residues" evidence="4">
    <location>
        <begin position="1"/>
        <end position="11"/>
    </location>
</feature>
<dbReference type="PANTHER" id="PTHR12159:SF9">
    <property type="entry name" value="G_T MISMATCH-SPECIFIC THYMINE DNA GLYCOSYLASE"/>
    <property type="match status" value="1"/>
</dbReference>
<dbReference type="InterPro" id="IPR015637">
    <property type="entry name" value="MUG/TDG"/>
</dbReference>